<dbReference type="Pfam" id="PF00512">
    <property type="entry name" value="HisKA"/>
    <property type="match status" value="1"/>
</dbReference>
<name>A0A1G2EWM0_9BACT</name>
<dbReference type="GO" id="GO:0007234">
    <property type="term" value="P:osmosensory signaling via phosphorelay pathway"/>
    <property type="evidence" value="ECO:0007669"/>
    <property type="project" value="TreeGrafter"/>
</dbReference>
<gene>
    <name evidence="17" type="ORF">A3J00_00850</name>
</gene>
<dbReference type="CDD" id="cd00082">
    <property type="entry name" value="HisKA"/>
    <property type="match status" value="1"/>
</dbReference>
<dbReference type="GO" id="GO:0005524">
    <property type="term" value="F:ATP binding"/>
    <property type="evidence" value="ECO:0007669"/>
    <property type="project" value="UniProtKB-KW"/>
</dbReference>
<comment type="caution">
    <text evidence="17">The sequence shown here is derived from an EMBL/GenBank/DDBJ whole genome shotgun (WGS) entry which is preliminary data.</text>
</comment>
<dbReference type="Gene3D" id="1.10.287.130">
    <property type="match status" value="1"/>
</dbReference>
<keyword evidence="4" id="KW-1003">Cell membrane</keyword>
<organism evidence="17 18">
    <name type="scientific">Candidatus Niyogibacteria bacterium RIFCSPLOWO2_02_FULL_45_13</name>
    <dbReference type="NCBI Taxonomy" id="1801725"/>
    <lineage>
        <taxon>Bacteria</taxon>
        <taxon>Candidatus Niyogiibacteriota</taxon>
    </lineage>
</organism>
<keyword evidence="8" id="KW-0547">Nucleotide-binding</keyword>
<evidence type="ECO:0000256" key="8">
    <source>
        <dbReference type="ARBA" id="ARBA00022741"/>
    </source>
</evidence>
<dbReference type="PROSITE" id="PS50109">
    <property type="entry name" value="HIS_KIN"/>
    <property type="match status" value="1"/>
</dbReference>
<dbReference type="InterPro" id="IPR013656">
    <property type="entry name" value="PAS_4"/>
</dbReference>
<dbReference type="InterPro" id="IPR005467">
    <property type="entry name" value="His_kinase_dom"/>
</dbReference>
<dbReference type="CDD" id="cd00075">
    <property type="entry name" value="HATPase"/>
    <property type="match status" value="1"/>
</dbReference>
<dbReference type="GO" id="GO:0030295">
    <property type="term" value="F:protein kinase activator activity"/>
    <property type="evidence" value="ECO:0007669"/>
    <property type="project" value="TreeGrafter"/>
</dbReference>
<sequence length="685" mass="75400">MNKIRFFPALIIVLAVAMLAANGLWLLPAIDALNAGVSNLHLEVARRASSALRDSINVNRKALKESASLIGQDPRSAGEIMARLLNNNPSIEEAVFVDMNGAEKARVSRTKFISSKELVSRKGEASFEEIASGRKIEYGGPVFFSLLAEPLVDFSVQIKNPSGSPVGVLVAENNLRFVWDLMSQVNVGGAGTAYVVDQNKNLIAHPNPSIVLRGENLSYRPIVNQVVSGRVVDGLSADDPYINFEGEKVFAVGLPVENLGWGVIVENNYDEAFSSRRRVIVFALFFIVSVIGLFAVIFWSLRRIIGLFAALELEKKQTSAIISNLTDGLIEYTDDFKIILVNPSAENILGIRADEIIGRRFEPKDSTNLKFSSFSKVLFPILAEDARAIRADGDHLKMIELKIHHPLDRDLQIITVPVLGEQGRIFSYLKVIRDISREKAIAKTKSEFISLAAHQLRTPLSAIKWVFSMILSGDMGPVGPEIKPLIDTGFRSNERMIALVNDLLNVARIEEGRFGYKFEPGNLVETVKDVVDSFDILSKEYGTKIKFIPPGSSFPAMVYDKEKLSLAINNLIDNAMRYTHKSDGLIEVGVFADGDFAKISVKDNGIGISKEQLERLFTKFHRGPNAIKMYTEGSGLGLFIVKNIVKRHGGDVVVESEEGQGSVFTLLLPIDASKIPPVAEVYEGV</sequence>
<dbReference type="PANTHER" id="PTHR42878">
    <property type="entry name" value="TWO-COMPONENT HISTIDINE KINASE"/>
    <property type="match status" value="1"/>
</dbReference>
<dbReference type="PROSITE" id="PS50112">
    <property type="entry name" value="PAS"/>
    <property type="match status" value="1"/>
</dbReference>
<dbReference type="Pfam" id="PF02518">
    <property type="entry name" value="HATPase_c"/>
    <property type="match status" value="1"/>
</dbReference>
<keyword evidence="12" id="KW-0902">Two-component regulatory system</keyword>
<dbReference type="InterPro" id="IPR050351">
    <property type="entry name" value="BphY/WalK/GraS-like"/>
</dbReference>
<evidence type="ECO:0000256" key="12">
    <source>
        <dbReference type="ARBA" id="ARBA00023012"/>
    </source>
</evidence>
<keyword evidence="11 14" id="KW-1133">Transmembrane helix</keyword>
<feature type="domain" description="Histidine kinase" evidence="15">
    <location>
        <begin position="451"/>
        <end position="672"/>
    </location>
</feature>
<evidence type="ECO:0000256" key="7">
    <source>
        <dbReference type="ARBA" id="ARBA00022692"/>
    </source>
</evidence>
<dbReference type="GO" id="GO:0000155">
    <property type="term" value="F:phosphorelay sensor kinase activity"/>
    <property type="evidence" value="ECO:0007669"/>
    <property type="project" value="InterPro"/>
</dbReference>
<dbReference type="NCBIfam" id="TIGR00229">
    <property type="entry name" value="sensory_box"/>
    <property type="match status" value="1"/>
</dbReference>
<keyword evidence="6" id="KW-0808">Transferase</keyword>
<dbReference type="SMART" id="SM00387">
    <property type="entry name" value="HATPase_c"/>
    <property type="match status" value="1"/>
</dbReference>
<dbReference type="InterPro" id="IPR036097">
    <property type="entry name" value="HisK_dim/P_sf"/>
</dbReference>
<keyword evidence="10" id="KW-0067">ATP-binding</keyword>
<keyword evidence="5" id="KW-0597">Phosphoprotein</keyword>
<keyword evidence="9" id="KW-0418">Kinase</keyword>
<keyword evidence="13 14" id="KW-0472">Membrane</keyword>
<evidence type="ECO:0000256" key="9">
    <source>
        <dbReference type="ARBA" id="ARBA00022777"/>
    </source>
</evidence>
<dbReference type="EC" id="2.7.13.3" evidence="3"/>
<dbReference type="SUPFAM" id="SSF47384">
    <property type="entry name" value="Homodimeric domain of signal transducing histidine kinase"/>
    <property type="match status" value="1"/>
</dbReference>
<evidence type="ECO:0000259" key="16">
    <source>
        <dbReference type="PROSITE" id="PS50112"/>
    </source>
</evidence>
<dbReference type="STRING" id="1801725.A3J00_00850"/>
<comment type="subcellular location">
    <subcellularLocation>
        <location evidence="2">Cell membrane</location>
        <topology evidence="2">Multi-pass membrane protein</topology>
    </subcellularLocation>
</comment>
<accession>A0A1G2EWM0</accession>
<evidence type="ECO:0000256" key="2">
    <source>
        <dbReference type="ARBA" id="ARBA00004651"/>
    </source>
</evidence>
<feature type="domain" description="PAS" evidence="16">
    <location>
        <begin position="314"/>
        <end position="359"/>
    </location>
</feature>
<dbReference type="InterPro" id="IPR003594">
    <property type="entry name" value="HATPase_dom"/>
</dbReference>
<feature type="transmembrane region" description="Helical" evidence="14">
    <location>
        <begin position="6"/>
        <end position="27"/>
    </location>
</feature>
<comment type="catalytic activity">
    <reaction evidence="1">
        <text>ATP + protein L-histidine = ADP + protein N-phospho-L-histidine.</text>
        <dbReference type="EC" id="2.7.13.3"/>
    </reaction>
</comment>
<dbReference type="SUPFAM" id="SSF55874">
    <property type="entry name" value="ATPase domain of HSP90 chaperone/DNA topoisomerase II/histidine kinase"/>
    <property type="match status" value="1"/>
</dbReference>
<evidence type="ECO:0000256" key="5">
    <source>
        <dbReference type="ARBA" id="ARBA00022553"/>
    </source>
</evidence>
<evidence type="ECO:0000259" key="15">
    <source>
        <dbReference type="PROSITE" id="PS50109"/>
    </source>
</evidence>
<evidence type="ECO:0000256" key="4">
    <source>
        <dbReference type="ARBA" id="ARBA00022475"/>
    </source>
</evidence>
<dbReference type="GO" id="GO:0005886">
    <property type="term" value="C:plasma membrane"/>
    <property type="evidence" value="ECO:0007669"/>
    <property type="project" value="UniProtKB-SubCell"/>
</dbReference>
<dbReference type="InterPro" id="IPR004358">
    <property type="entry name" value="Sig_transdc_His_kin-like_C"/>
</dbReference>
<dbReference type="Proteomes" id="UP000178428">
    <property type="component" value="Unassembled WGS sequence"/>
</dbReference>
<dbReference type="PRINTS" id="PR00344">
    <property type="entry name" value="BCTRLSENSOR"/>
</dbReference>
<dbReference type="AlphaFoldDB" id="A0A1G2EWM0"/>
<dbReference type="Gene3D" id="3.30.450.20">
    <property type="entry name" value="PAS domain"/>
    <property type="match status" value="2"/>
</dbReference>
<protein>
    <recommendedName>
        <fullName evidence="3">histidine kinase</fullName>
        <ecNumber evidence="3">2.7.13.3</ecNumber>
    </recommendedName>
</protein>
<dbReference type="FunFam" id="3.30.565.10:FF:000006">
    <property type="entry name" value="Sensor histidine kinase WalK"/>
    <property type="match status" value="1"/>
</dbReference>
<dbReference type="InterPro" id="IPR003661">
    <property type="entry name" value="HisK_dim/P_dom"/>
</dbReference>
<reference evidence="17 18" key="1">
    <citation type="journal article" date="2016" name="Nat. Commun.">
        <title>Thousands of microbial genomes shed light on interconnected biogeochemical processes in an aquifer system.</title>
        <authorList>
            <person name="Anantharaman K."/>
            <person name="Brown C.T."/>
            <person name="Hug L.A."/>
            <person name="Sharon I."/>
            <person name="Castelle C.J."/>
            <person name="Probst A.J."/>
            <person name="Thomas B.C."/>
            <person name="Singh A."/>
            <person name="Wilkins M.J."/>
            <person name="Karaoz U."/>
            <person name="Brodie E.L."/>
            <person name="Williams K.H."/>
            <person name="Hubbard S.S."/>
            <person name="Banfield J.F."/>
        </authorList>
    </citation>
    <scope>NUCLEOTIDE SEQUENCE [LARGE SCALE GENOMIC DNA]</scope>
</reference>
<dbReference type="PANTHER" id="PTHR42878:SF7">
    <property type="entry name" value="SENSOR HISTIDINE KINASE GLRK"/>
    <property type="match status" value="1"/>
</dbReference>
<evidence type="ECO:0000256" key="11">
    <source>
        <dbReference type="ARBA" id="ARBA00022989"/>
    </source>
</evidence>
<evidence type="ECO:0000256" key="6">
    <source>
        <dbReference type="ARBA" id="ARBA00022679"/>
    </source>
</evidence>
<evidence type="ECO:0000256" key="10">
    <source>
        <dbReference type="ARBA" id="ARBA00022840"/>
    </source>
</evidence>
<evidence type="ECO:0000256" key="1">
    <source>
        <dbReference type="ARBA" id="ARBA00000085"/>
    </source>
</evidence>
<dbReference type="CDD" id="cd18773">
    <property type="entry name" value="PDC1_HK_sensor"/>
    <property type="match status" value="1"/>
</dbReference>
<evidence type="ECO:0000313" key="18">
    <source>
        <dbReference type="Proteomes" id="UP000178428"/>
    </source>
</evidence>
<dbReference type="Pfam" id="PF08448">
    <property type="entry name" value="PAS_4"/>
    <property type="match status" value="1"/>
</dbReference>
<dbReference type="EMBL" id="MHMR01000026">
    <property type="protein sequence ID" value="OGZ30199.1"/>
    <property type="molecule type" value="Genomic_DNA"/>
</dbReference>
<dbReference type="InterPro" id="IPR036890">
    <property type="entry name" value="HATPase_C_sf"/>
</dbReference>
<evidence type="ECO:0000256" key="13">
    <source>
        <dbReference type="ARBA" id="ARBA00023136"/>
    </source>
</evidence>
<dbReference type="InterPro" id="IPR033479">
    <property type="entry name" value="dCache_1"/>
</dbReference>
<dbReference type="SMART" id="SM00388">
    <property type="entry name" value="HisKA"/>
    <property type="match status" value="1"/>
</dbReference>
<keyword evidence="7 14" id="KW-0812">Transmembrane</keyword>
<dbReference type="GO" id="GO:0000156">
    <property type="term" value="F:phosphorelay response regulator activity"/>
    <property type="evidence" value="ECO:0007669"/>
    <property type="project" value="TreeGrafter"/>
</dbReference>
<proteinExistence type="predicted"/>
<dbReference type="InterPro" id="IPR000014">
    <property type="entry name" value="PAS"/>
</dbReference>
<feature type="transmembrane region" description="Helical" evidence="14">
    <location>
        <begin position="279"/>
        <end position="301"/>
    </location>
</feature>
<dbReference type="InterPro" id="IPR035965">
    <property type="entry name" value="PAS-like_dom_sf"/>
</dbReference>
<evidence type="ECO:0000256" key="3">
    <source>
        <dbReference type="ARBA" id="ARBA00012438"/>
    </source>
</evidence>
<evidence type="ECO:0000256" key="14">
    <source>
        <dbReference type="SAM" id="Phobius"/>
    </source>
</evidence>
<dbReference type="CDD" id="cd00130">
    <property type="entry name" value="PAS"/>
    <property type="match status" value="1"/>
</dbReference>
<dbReference type="Gene3D" id="3.30.565.10">
    <property type="entry name" value="Histidine kinase-like ATPase, C-terminal domain"/>
    <property type="match status" value="1"/>
</dbReference>
<dbReference type="Pfam" id="PF02743">
    <property type="entry name" value="dCache_1"/>
    <property type="match status" value="1"/>
</dbReference>
<evidence type="ECO:0000313" key="17">
    <source>
        <dbReference type="EMBL" id="OGZ30199.1"/>
    </source>
</evidence>
<dbReference type="SUPFAM" id="SSF55785">
    <property type="entry name" value="PYP-like sensor domain (PAS domain)"/>
    <property type="match status" value="1"/>
</dbReference>
<dbReference type="CDD" id="cd12912">
    <property type="entry name" value="PDC2_MCP_like"/>
    <property type="match status" value="1"/>
</dbReference>